<dbReference type="EMBL" id="AZHX01000858">
    <property type="protein sequence ID" value="ETX05825.1"/>
    <property type="molecule type" value="Genomic_DNA"/>
</dbReference>
<dbReference type="PANTHER" id="PTHR35006">
    <property type="entry name" value="GLYOXALASE FAMILY PROTEIN (AFU_ORTHOLOGUE AFUA_5G14830)"/>
    <property type="match status" value="1"/>
</dbReference>
<dbReference type="Gene3D" id="3.10.180.10">
    <property type="entry name" value="2,3-Dihydroxybiphenyl 1,2-Dioxygenase, domain 1"/>
    <property type="match status" value="1"/>
</dbReference>
<gene>
    <name evidence="2" type="ORF">ETSY2_20720</name>
</gene>
<organism evidence="2 3">
    <name type="scientific">Candidatus Entotheonella gemina</name>
    <dbReference type="NCBI Taxonomy" id="1429439"/>
    <lineage>
        <taxon>Bacteria</taxon>
        <taxon>Pseudomonadati</taxon>
        <taxon>Nitrospinota/Tectimicrobiota group</taxon>
        <taxon>Candidatus Tectimicrobiota</taxon>
        <taxon>Candidatus Entotheonellia</taxon>
        <taxon>Candidatus Entotheonellales</taxon>
        <taxon>Candidatus Entotheonellaceae</taxon>
        <taxon>Candidatus Entotheonella</taxon>
    </lineage>
</organism>
<reference evidence="2 3" key="1">
    <citation type="journal article" date="2014" name="Nature">
        <title>An environmental bacterial taxon with a large and distinct metabolic repertoire.</title>
        <authorList>
            <person name="Wilson M.C."/>
            <person name="Mori T."/>
            <person name="Ruckert C."/>
            <person name="Uria A.R."/>
            <person name="Helf M.J."/>
            <person name="Takada K."/>
            <person name="Gernert C."/>
            <person name="Steffens U.A."/>
            <person name="Heycke N."/>
            <person name="Schmitt S."/>
            <person name="Rinke C."/>
            <person name="Helfrich E.J."/>
            <person name="Brachmann A.O."/>
            <person name="Gurgui C."/>
            <person name="Wakimoto T."/>
            <person name="Kracht M."/>
            <person name="Crusemann M."/>
            <person name="Hentschel U."/>
            <person name="Abe I."/>
            <person name="Matsunaga S."/>
            <person name="Kalinowski J."/>
            <person name="Takeyama H."/>
            <person name="Piel J."/>
        </authorList>
    </citation>
    <scope>NUCLEOTIDE SEQUENCE [LARGE SCALE GENOMIC DNA]</scope>
    <source>
        <strain evidence="3">TSY2</strain>
    </source>
</reference>
<dbReference type="Pfam" id="PF00903">
    <property type="entry name" value="Glyoxalase"/>
    <property type="match status" value="1"/>
</dbReference>
<dbReference type="InterPro" id="IPR004360">
    <property type="entry name" value="Glyas_Fos-R_dOase_dom"/>
</dbReference>
<dbReference type="GO" id="GO:0051213">
    <property type="term" value="F:dioxygenase activity"/>
    <property type="evidence" value="ECO:0007669"/>
    <property type="project" value="UniProtKB-KW"/>
</dbReference>
<evidence type="ECO:0000313" key="2">
    <source>
        <dbReference type="EMBL" id="ETX05825.1"/>
    </source>
</evidence>
<dbReference type="InterPro" id="IPR037523">
    <property type="entry name" value="VOC_core"/>
</dbReference>
<evidence type="ECO:0000259" key="1">
    <source>
        <dbReference type="PROSITE" id="PS51819"/>
    </source>
</evidence>
<feature type="domain" description="VOC" evidence="1">
    <location>
        <begin position="1"/>
        <end position="135"/>
    </location>
</feature>
<name>W4M6K5_9BACT</name>
<protein>
    <submittedName>
        <fullName evidence="2">Extradiol dioxygenase</fullName>
    </submittedName>
</protein>
<dbReference type="PROSITE" id="PS51819">
    <property type="entry name" value="VOC"/>
    <property type="match status" value="1"/>
</dbReference>
<dbReference type="SUPFAM" id="SSF54593">
    <property type="entry name" value="Glyoxalase/Bleomycin resistance protein/Dihydroxybiphenyl dioxygenase"/>
    <property type="match status" value="1"/>
</dbReference>
<dbReference type="HOGENOM" id="CLU_046006_6_2_7"/>
<dbReference type="PATRIC" id="fig|1429439.4.peg.3526"/>
<accession>W4M6K5</accession>
<dbReference type="InterPro" id="IPR029068">
    <property type="entry name" value="Glyas_Bleomycin-R_OHBP_Dase"/>
</dbReference>
<keyword evidence="2" id="KW-0223">Dioxygenase</keyword>
<keyword evidence="3" id="KW-1185">Reference proteome</keyword>
<comment type="caution">
    <text evidence="2">The sequence shown here is derived from an EMBL/GenBank/DDBJ whole genome shotgun (WGS) entry which is preliminary data.</text>
</comment>
<keyword evidence="2" id="KW-0560">Oxidoreductase</keyword>
<dbReference type="Proteomes" id="UP000019140">
    <property type="component" value="Unassembled WGS sequence"/>
</dbReference>
<evidence type="ECO:0000313" key="3">
    <source>
        <dbReference type="Proteomes" id="UP000019140"/>
    </source>
</evidence>
<dbReference type="AlphaFoldDB" id="W4M6K5"/>
<dbReference type="PANTHER" id="PTHR35006:SF2">
    <property type="entry name" value="GLYOXALASE FAMILY PROTEIN (AFU_ORTHOLOGUE AFUA_5G14830)"/>
    <property type="match status" value="1"/>
</dbReference>
<sequence>MLGHLGINVSDLERAKTYYAQLMPFMGFELYRDDPDQFAYRRDGGQPGTYLYFYAALEASHFSRHHTGLQHLAFVVPSRDAVHAVHTKAQELGSEVIHPPQEFPQYQRPLSHRPPGYYATFWLDPDGIMLECVCHRPDG</sequence>
<proteinExistence type="predicted"/>